<dbReference type="GO" id="GO:0006351">
    <property type="term" value="P:DNA-templated transcription"/>
    <property type="evidence" value="ECO:0007669"/>
    <property type="project" value="UniProtKB-UniRule"/>
</dbReference>
<comment type="subcellular location">
    <subcellularLocation>
        <location evidence="18">Host cytoplasm</location>
    </subcellularLocation>
    <subcellularLocation>
        <location evidence="18">Host nucleus</location>
    </subcellularLocation>
    <text evidence="18">Predominantly found in the host nucleus.</text>
</comment>
<gene>
    <name evidence="18" type="primary">E7</name>
</gene>
<comment type="function">
    <text evidence="18">Plays a role in viral genome replication by driving entry of quiescent cells into the cell cycle. Stimulation of progression from G1 to S phase allows the virus to efficiently use the cellular DNA replicating machinery to achieve viral genome replication. E7 protein has both transforming and trans-activating activities. Induces the disassembly of the E2F1 transcription factor from RB1, with subsequent transcriptional activation of E2F1-regulated S-phase genes. Interferes with host histone deacetylation mediated by HDAC1 and HDAC2, leading to transcription activation. Plays also a role in the inhibition of both antiviral and antiproliferative functions of host interferon alpha. Interaction with host TMEM173/STING impairs the ability of TMEM173/STING to sense cytosolic DNA and promote the production of type I interferon (IFN-alpha and IFN-beta).</text>
</comment>
<evidence type="ECO:0000256" key="2">
    <source>
        <dbReference type="ARBA" id="ARBA00022518"/>
    </source>
</evidence>
<evidence type="ECO:0000256" key="12">
    <source>
        <dbReference type="ARBA" id="ARBA00023159"/>
    </source>
</evidence>
<dbReference type="GO" id="GO:0008270">
    <property type="term" value="F:zinc ion binding"/>
    <property type="evidence" value="ECO:0007669"/>
    <property type="project" value="UniProtKB-KW"/>
</dbReference>
<organism evidence="20">
    <name type="scientific">Human papillomavirus</name>
    <dbReference type="NCBI Taxonomy" id="10566"/>
    <lineage>
        <taxon>Viruses</taxon>
        <taxon>Monodnaviria</taxon>
        <taxon>Shotokuvirae</taxon>
        <taxon>Cossaviricota</taxon>
        <taxon>Papovaviricetes</taxon>
        <taxon>Zurhausenvirales</taxon>
        <taxon>Papillomaviridae</taxon>
    </lineage>
</organism>
<keyword evidence="5 18" id="KW-1090">Inhibition of host innate immune response by virus</keyword>
<reference evidence="20" key="1">
    <citation type="journal article" date="2018" name="Nat. Med.">
        <title>Expanded skin virome in DOCK8-deficient patients.</title>
        <authorList>
            <consortium name="NISC Comparative Sequencing Program"/>
            <person name="Tirosh O."/>
            <person name="Conlan S."/>
            <person name="Deming C."/>
            <person name="Lee-Lin S.Q."/>
            <person name="Huang X."/>
            <person name="Su H.C."/>
            <person name="Freeman A.F."/>
            <person name="Segre J.A."/>
            <person name="Kong H.H."/>
        </authorList>
    </citation>
    <scope>NUCLEOTIDE SEQUENCE</scope>
    <source>
        <strain evidence="20">HPV-mSK_104</strain>
    </source>
</reference>
<evidence type="ECO:0000256" key="10">
    <source>
        <dbReference type="ARBA" id="ARBA00023015"/>
    </source>
</evidence>
<keyword evidence="7 18" id="KW-0863">Zinc-finger</keyword>
<evidence type="ECO:0000256" key="14">
    <source>
        <dbReference type="ARBA" id="ARBA00023200"/>
    </source>
</evidence>
<dbReference type="GO" id="GO:0052170">
    <property type="term" value="P:symbiont-mediated suppression of host innate immune response"/>
    <property type="evidence" value="ECO:0007669"/>
    <property type="project" value="UniProtKB-KW"/>
</dbReference>
<evidence type="ECO:0000256" key="8">
    <source>
        <dbReference type="ARBA" id="ARBA00022830"/>
    </source>
</evidence>
<sequence>MRGAAPDIQDIELNLEDLVLPVNLLSEEVIVSSDDEEQGEEELAAYRIDTCCHSCRASVRFTVFAKTFAIRLLEQLILDEGLSLCCPSCARSRGRHGRR</sequence>
<comment type="PTM">
    <text evidence="18">Highly phosphorylated.</text>
</comment>
<dbReference type="SUPFAM" id="SSF161234">
    <property type="entry name" value="E7 C-terminal domain-like"/>
    <property type="match status" value="1"/>
</dbReference>
<keyword evidence="6 18" id="KW-0479">Metal-binding</keyword>
<dbReference type="EMBL" id="MH777246">
    <property type="protein sequence ID" value="AYA94816.1"/>
    <property type="molecule type" value="Genomic_DNA"/>
</dbReference>
<keyword evidence="13 18" id="KW-0804">Transcription</keyword>
<dbReference type="GO" id="GO:0003677">
    <property type="term" value="F:DNA binding"/>
    <property type="evidence" value="ECO:0007669"/>
    <property type="project" value="UniProtKB-UniRule"/>
</dbReference>
<comment type="caution">
    <text evidence="18">Lacks conserved residue(s) required for the propagation of feature annotation.</text>
</comment>
<name>A0A385PNM1_9PAPI</name>
<evidence type="ECO:0000256" key="16">
    <source>
        <dbReference type="ARBA" id="ARBA00023280"/>
    </source>
</evidence>
<comment type="subunit">
    <text evidence="18">Homodimer. Homooligomer. Interacts with host RB1; this interaction induces dissociation of RB1-E2F1 complex thereby disrupting RB1 activity. Interacts with host EP300; this interaction represses EP300 transcriptional activity. Interacts with protein E2; this interaction inhibits E7 oncogenic activity. Interacts with host TMEM173/STING; this interaction impairs the ability of TMEM173/STING to sense cytosolic DNA and promote the production of type I interferon (IFN-alpha and IFN-beta).</text>
</comment>
<feature type="short sequence motif" description="Nuclear export signal" evidence="18">
    <location>
        <begin position="70"/>
        <end position="78"/>
    </location>
</feature>
<accession>A0A385PNM1</accession>
<keyword evidence="17 18" id="KW-1078">G1/S host cell cycle checkpoint dysregulation by virus</keyword>
<protein>
    <recommendedName>
        <fullName evidence="18 19">Protein E7</fullName>
    </recommendedName>
</protein>
<keyword evidence="14 18" id="KW-1035">Host cytoplasm</keyword>
<keyword evidence="8 18" id="KW-1114">Inhibition of host interferon signaling pathway by virus</keyword>
<dbReference type="GO" id="GO:0019904">
    <property type="term" value="F:protein domain specific binding"/>
    <property type="evidence" value="ECO:0007669"/>
    <property type="project" value="UniProtKB-UniRule"/>
</dbReference>
<dbReference type="GO" id="GO:0042025">
    <property type="term" value="C:host cell nucleus"/>
    <property type="evidence" value="ECO:0007669"/>
    <property type="project" value="UniProtKB-SubCell"/>
</dbReference>
<dbReference type="GO" id="GO:0003700">
    <property type="term" value="F:DNA-binding transcription factor activity"/>
    <property type="evidence" value="ECO:0007669"/>
    <property type="project" value="UniProtKB-UniRule"/>
</dbReference>
<evidence type="ECO:0000256" key="5">
    <source>
        <dbReference type="ARBA" id="ARBA00022632"/>
    </source>
</evidence>
<comment type="similarity">
    <text evidence="18 19">Belongs to the papillomaviridae E7 protein family.</text>
</comment>
<evidence type="ECO:0000256" key="9">
    <source>
        <dbReference type="ARBA" id="ARBA00022833"/>
    </source>
</evidence>
<comment type="function">
    <text evidence="19">E7 protein has both transforming and trans-activating activities.</text>
</comment>
<keyword evidence="16 18" id="KW-0899">Viral immunoevasion</keyword>
<comment type="domain">
    <text evidence="18">The E7 terminal domain is an intrinsically disordered domain, whose flexibility and conformational transitions confer target adaptability to the oncoprotein. It allows adaptation to a variety of protein targets and exposes the PEST degradation sequence that regulates its turnover in the cell.</text>
</comment>
<keyword evidence="9 18" id="KW-0862">Zinc</keyword>
<evidence type="ECO:0000256" key="6">
    <source>
        <dbReference type="ARBA" id="ARBA00022723"/>
    </source>
</evidence>
<dbReference type="GO" id="GO:0030430">
    <property type="term" value="C:host cell cytoplasm"/>
    <property type="evidence" value="ECO:0007669"/>
    <property type="project" value="UniProtKB-SubCell"/>
</dbReference>
<evidence type="ECO:0000256" key="15">
    <source>
        <dbReference type="ARBA" id="ARBA00023258"/>
    </source>
</evidence>
<evidence type="ECO:0000256" key="19">
    <source>
        <dbReference type="PIRNR" id="PIRNR003407"/>
    </source>
</evidence>
<evidence type="ECO:0000256" key="18">
    <source>
        <dbReference type="HAMAP-Rule" id="MF_04004"/>
    </source>
</evidence>
<dbReference type="GO" id="GO:0039502">
    <property type="term" value="P:symbiont-mediated suppression of host type I interferon-mediated signaling pathway"/>
    <property type="evidence" value="ECO:0007669"/>
    <property type="project" value="UniProtKB-UniRule"/>
</dbReference>
<keyword evidence="3 18" id="KW-1048">Host nucleus</keyword>
<keyword evidence="10 18" id="KW-0805">Transcription regulation</keyword>
<proteinExistence type="inferred from homology"/>
<dbReference type="HAMAP" id="MF_04004">
    <property type="entry name" value="PPV_E7"/>
    <property type="match status" value="1"/>
</dbReference>
<dbReference type="PIRSF" id="PIRSF003407">
    <property type="entry name" value="Papvi_E7"/>
    <property type="match status" value="1"/>
</dbReference>
<dbReference type="Gene3D" id="3.30.160.330">
    <property type="match status" value="1"/>
</dbReference>
<evidence type="ECO:0000256" key="1">
    <source>
        <dbReference type="ARBA" id="ARBA00022504"/>
    </source>
</evidence>
<evidence type="ECO:0000313" key="20">
    <source>
        <dbReference type="EMBL" id="AYA94816.1"/>
    </source>
</evidence>
<evidence type="ECO:0000256" key="4">
    <source>
        <dbReference type="ARBA" id="ARBA00022581"/>
    </source>
</evidence>
<dbReference type="InterPro" id="IPR000148">
    <property type="entry name" value="Papilloma_E7"/>
</dbReference>
<evidence type="ECO:0000256" key="11">
    <source>
        <dbReference type="ARBA" id="ARBA00023125"/>
    </source>
</evidence>
<dbReference type="Pfam" id="PF00527">
    <property type="entry name" value="E7"/>
    <property type="match status" value="1"/>
</dbReference>
<keyword evidence="15" id="KW-0922">Interferon antiviral system evasion</keyword>
<keyword evidence="12 18" id="KW-0010">Activator</keyword>
<evidence type="ECO:0000256" key="3">
    <source>
        <dbReference type="ARBA" id="ARBA00022562"/>
    </source>
</evidence>
<keyword evidence="2 18" id="KW-0244">Early protein</keyword>
<evidence type="ECO:0000256" key="7">
    <source>
        <dbReference type="ARBA" id="ARBA00022771"/>
    </source>
</evidence>
<evidence type="ECO:0000256" key="13">
    <source>
        <dbReference type="ARBA" id="ARBA00023163"/>
    </source>
</evidence>
<keyword evidence="11 18" id="KW-0238">DNA-binding</keyword>
<dbReference type="GO" id="GO:0039645">
    <property type="term" value="P:symbiont-mediated perturbation of host cell cycle G1/S transition checkpoint"/>
    <property type="evidence" value="ECO:0007669"/>
    <property type="project" value="UniProtKB-UniRule"/>
</dbReference>
<evidence type="ECO:0000256" key="17">
    <source>
        <dbReference type="ARBA" id="ARBA00023309"/>
    </source>
</evidence>
<keyword evidence="1 18" id="KW-1121">Modulation of host cell cycle by virus</keyword>
<keyword evidence="4 18" id="KW-0945">Host-virus interaction</keyword>